<dbReference type="Proteomes" id="UP000720189">
    <property type="component" value="Unassembled WGS sequence"/>
</dbReference>
<organism evidence="1 2">
    <name type="scientific">Fusarium redolens</name>
    <dbReference type="NCBI Taxonomy" id="48865"/>
    <lineage>
        <taxon>Eukaryota</taxon>
        <taxon>Fungi</taxon>
        <taxon>Dikarya</taxon>
        <taxon>Ascomycota</taxon>
        <taxon>Pezizomycotina</taxon>
        <taxon>Sordariomycetes</taxon>
        <taxon>Hypocreomycetidae</taxon>
        <taxon>Hypocreales</taxon>
        <taxon>Nectriaceae</taxon>
        <taxon>Fusarium</taxon>
        <taxon>Fusarium redolens species complex</taxon>
    </lineage>
</organism>
<dbReference type="AlphaFoldDB" id="A0A9P9JTZ5"/>
<dbReference type="RefSeq" id="XP_046042123.1">
    <property type="nucleotide sequence ID" value="XM_046185183.1"/>
</dbReference>
<evidence type="ECO:0000313" key="1">
    <source>
        <dbReference type="EMBL" id="KAH7222500.1"/>
    </source>
</evidence>
<dbReference type="EMBL" id="JAGMUX010000027">
    <property type="protein sequence ID" value="KAH7222500.1"/>
    <property type="molecule type" value="Genomic_DNA"/>
</dbReference>
<keyword evidence="2" id="KW-1185">Reference proteome</keyword>
<dbReference type="GeneID" id="70215137"/>
<proteinExistence type="predicted"/>
<protein>
    <submittedName>
        <fullName evidence="1">Uncharacterized protein</fullName>
    </submittedName>
</protein>
<reference evidence="1" key="1">
    <citation type="journal article" date="2021" name="Nat. Commun.">
        <title>Genetic determinants of endophytism in the Arabidopsis root mycobiome.</title>
        <authorList>
            <person name="Mesny F."/>
            <person name="Miyauchi S."/>
            <person name="Thiergart T."/>
            <person name="Pickel B."/>
            <person name="Atanasova L."/>
            <person name="Karlsson M."/>
            <person name="Huettel B."/>
            <person name="Barry K.W."/>
            <person name="Haridas S."/>
            <person name="Chen C."/>
            <person name="Bauer D."/>
            <person name="Andreopoulos W."/>
            <person name="Pangilinan J."/>
            <person name="LaButti K."/>
            <person name="Riley R."/>
            <person name="Lipzen A."/>
            <person name="Clum A."/>
            <person name="Drula E."/>
            <person name="Henrissat B."/>
            <person name="Kohler A."/>
            <person name="Grigoriev I.V."/>
            <person name="Martin F.M."/>
            <person name="Hacquard S."/>
        </authorList>
    </citation>
    <scope>NUCLEOTIDE SEQUENCE</scope>
    <source>
        <strain evidence="1">MPI-CAGE-AT-0023</strain>
    </source>
</reference>
<name>A0A9P9JTZ5_FUSRE</name>
<gene>
    <name evidence="1" type="ORF">BKA55DRAFT_214773</name>
</gene>
<evidence type="ECO:0000313" key="2">
    <source>
        <dbReference type="Proteomes" id="UP000720189"/>
    </source>
</evidence>
<accession>A0A9P9JTZ5</accession>
<comment type="caution">
    <text evidence="1">The sequence shown here is derived from an EMBL/GenBank/DDBJ whole genome shotgun (WGS) entry which is preliminary data.</text>
</comment>
<sequence>MGNDTGEAIEVTGFGIFSHCGRLAGWLREIQCSIGNFIETVRSVEKLACIGRGNKASRQWRML</sequence>